<dbReference type="Proteomes" id="UP000570514">
    <property type="component" value="Unassembled WGS sequence"/>
</dbReference>
<feature type="signal peptide" evidence="1">
    <location>
        <begin position="1"/>
        <end position="24"/>
    </location>
</feature>
<comment type="caution">
    <text evidence="2">The sequence shown here is derived from an EMBL/GenBank/DDBJ whole genome shotgun (WGS) entry which is preliminary data.</text>
</comment>
<reference evidence="2 3" key="1">
    <citation type="submission" date="2020-03" db="EMBL/GenBank/DDBJ databases">
        <title>Genomic Encyclopedia of Type Strains, Phase IV (KMG-IV): sequencing the most valuable type-strain genomes for metagenomic binning, comparative biology and taxonomic classification.</title>
        <authorList>
            <person name="Goeker M."/>
        </authorList>
    </citation>
    <scope>NUCLEOTIDE SEQUENCE [LARGE SCALE GENOMIC DNA]</scope>
    <source>
        <strain evidence="2 3">DSM 19867</strain>
    </source>
</reference>
<dbReference type="EMBL" id="JAASRM010000001">
    <property type="protein sequence ID" value="NIK89142.1"/>
    <property type="molecule type" value="Genomic_DNA"/>
</dbReference>
<dbReference type="RefSeq" id="WP_208414588.1">
    <property type="nucleotide sequence ID" value="NZ_BAAADC010000001.1"/>
</dbReference>
<dbReference type="SUPFAM" id="SSF49899">
    <property type="entry name" value="Concanavalin A-like lectins/glucanases"/>
    <property type="match status" value="1"/>
</dbReference>
<sequence length="1270" mass="140629">MHRISWKTLLCASCAAAFGASAFAGESGLLFSMSANPRADFAQGDPIPNFADQVSAKKDASGSFVAIEDTATLAWHAAHHIYAQRGTLSFAWRARYPLGRQQFPIFRVSYGDHSSWDMAWLRIDWNGHGFDAFVTDANLARVRVSYRIATVPSPDQWIRLAFSWDETRGIRLYVDGHEVARKDTTAVLEAGLDQFGPHGRTISPHQAHALYQFARGGDLKNLKIYDHMLTLEAAVALAADAIPASETYPTRSLAQSDWEGEWRLRYGWNRPNDPPFYLTAPSTHIRLVPFTAAWDLKERMTNGNDGIAETTWPGVYNRSKLPGRDDYFELPDWNVYVEGGKSVTFDLPKEPWNHVEFQGAAFGKLTYLGTKGEKPLAERPSGQERTYYQFSDLEGGCLRFDNVVQETPIQELQAFHIAPGQEPLNEFALSYRVNASADPALYPSTGAVRDYIDGRYVADERSIVVALPDDAPLEKRDAKPQPSMPIVHVVIPNDFRYLRNRRQKGHFAYGWNNIEGGLDGIAIDLPALKVTPAMGGLIPLNIQIKDPIWPGRNLMDVSVSVKPGEARTLWLDTRDRLLPNDSALYLSIASASADFNAAALDGAKIRLVFKPRREALTEHIADRLDQVKDNYAWLVEEHTSDERFSRLRRLEAEFASLFQADPENKLGRLYWAELNPSQGWPAFTRPVAPKGIPAWAYLQTEDLKLVHRFVEWWIDKRQVAYGDFGGGISDDDDLTQQWPGLALMGVMPEKINKSLGALTDAVDRNGMITNGLGTIVTDYLHSYEEGINARAEDMYLNWGAPKTVERLMQTARAYPRIIETNTQGHTHIVSQLFSSTDVVRERQWGWAIPYSNLILHPAVLLAEYNGNPAMKALVLSVADGFLAHGRKDASGKLVFPEEVNAATDEARGRLGPGSRGVDALVQLFWSAYHLTGDEKYLAPIDAVLDPAPGRGLALMNASLLTQLETRSKGWGAKILADLDRREAEAKTAHRPPGFLLGGENGAVNDARYFAWLLRGDKRYLEDLFADEVQLGTQRMPLVTEGHWWTDRVEVPNALLQRTRLGGVATSRGLFAQGNLISWRFAGASDAESVGLLVHDPRPDRFTVEVYNLSNKPIEAVMTGAALRAGIWTMAGEGQKEKRFAFGRGRSLKLHFKPHETVILHFALVEAGPDVSTLPDLGIGPEDVAQGAEGIDLTVHNLGSVASKPAFARLLDAKGKVLASAAVPVIAPPLDNTPQTVRVHLPALAQAVKTEVVMDGEEITRANNIAVLPHP</sequence>
<evidence type="ECO:0000256" key="1">
    <source>
        <dbReference type="SAM" id="SignalP"/>
    </source>
</evidence>
<evidence type="ECO:0000313" key="2">
    <source>
        <dbReference type="EMBL" id="NIK89142.1"/>
    </source>
</evidence>
<feature type="chain" id="PRO_5032703409" description="LamG-like jellyroll fold domain-containing protein" evidence="1">
    <location>
        <begin position="25"/>
        <end position="1270"/>
    </location>
</feature>
<dbReference type="InterPro" id="IPR013320">
    <property type="entry name" value="ConA-like_dom_sf"/>
</dbReference>
<protein>
    <recommendedName>
        <fullName evidence="4">LamG-like jellyroll fold domain-containing protein</fullName>
    </recommendedName>
</protein>
<keyword evidence="1" id="KW-0732">Signal</keyword>
<evidence type="ECO:0008006" key="4">
    <source>
        <dbReference type="Google" id="ProtNLM"/>
    </source>
</evidence>
<organism evidence="2 3">
    <name type="scientific">Rhizomicrobium palustre</name>
    <dbReference type="NCBI Taxonomy" id="189966"/>
    <lineage>
        <taxon>Bacteria</taxon>
        <taxon>Pseudomonadati</taxon>
        <taxon>Pseudomonadota</taxon>
        <taxon>Alphaproteobacteria</taxon>
        <taxon>Micropepsales</taxon>
        <taxon>Micropepsaceae</taxon>
        <taxon>Rhizomicrobium</taxon>
    </lineage>
</organism>
<evidence type="ECO:0000313" key="3">
    <source>
        <dbReference type="Proteomes" id="UP000570514"/>
    </source>
</evidence>
<dbReference type="AlphaFoldDB" id="A0A846N1P6"/>
<accession>A0A846N1P6</accession>
<proteinExistence type="predicted"/>
<dbReference type="Gene3D" id="2.60.120.200">
    <property type="match status" value="1"/>
</dbReference>
<name>A0A846N1P6_9PROT</name>
<gene>
    <name evidence="2" type="ORF">FHS83_002460</name>
</gene>
<keyword evidence="3" id="KW-1185">Reference proteome</keyword>